<dbReference type="GO" id="GO:0004016">
    <property type="term" value="F:adenylate cyclase activity"/>
    <property type="evidence" value="ECO:0007669"/>
    <property type="project" value="TreeGrafter"/>
</dbReference>
<dbReference type="EMBL" id="FOFT01000021">
    <property type="protein sequence ID" value="SES50753.1"/>
    <property type="molecule type" value="Genomic_DNA"/>
</dbReference>
<dbReference type="InterPro" id="IPR016032">
    <property type="entry name" value="Sig_transdc_resp-reg_C-effctor"/>
</dbReference>
<dbReference type="SMART" id="SM00421">
    <property type="entry name" value="HTH_LUXR"/>
    <property type="match status" value="1"/>
</dbReference>
<proteinExistence type="predicted"/>
<dbReference type="PRINTS" id="PR00038">
    <property type="entry name" value="HTHLUXR"/>
</dbReference>
<dbReference type="SUPFAM" id="SSF46894">
    <property type="entry name" value="C-terminal effector domain of the bipartite response regulators"/>
    <property type="match status" value="1"/>
</dbReference>
<organism evidence="4 5">
    <name type="scientific">Lentzea flaviverrucosa</name>
    <dbReference type="NCBI Taxonomy" id="200379"/>
    <lineage>
        <taxon>Bacteria</taxon>
        <taxon>Bacillati</taxon>
        <taxon>Actinomycetota</taxon>
        <taxon>Actinomycetes</taxon>
        <taxon>Pseudonocardiales</taxon>
        <taxon>Pseudonocardiaceae</taxon>
        <taxon>Lentzea</taxon>
    </lineage>
</organism>
<keyword evidence="2" id="KW-0067">ATP-binding</keyword>
<dbReference type="InterPro" id="IPR041664">
    <property type="entry name" value="AAA_16"/>
</dbReference>
<evidence type="ECO:0000256" key="2">
    <source>
        <dbReference type="ARBA" id="ARBA00022840"/>
    </source>
</evidence>
<feature type="domain" description="HTH luxR-type" evidence="3">
    <location>
        <begin position="795"/>
        <end position="860"/>
    </location>
</feature>
<gene>
    <name evidence="4" type="ORF">SAMN05216195_121178</name>
</gene>
<protein>
    <submittedName>
        <fullName evidence="4">AAA ATPase domain-containing protein</fullName>
    </submittedName>
</protein>
<evidence type="ECO:0000313" key="5">
    <source>
        <dbReference type="Proteomes" id="UP000199028"/>
    </source>
</evidence>
<dbReference type="Pfam" id="PF00196">
    <property type="entry name" value="GerE"/>
    <property type="match status" value="1"/>
</dbReference>
<dbReference type="GO" id="GO:0005524">
    <property type="term" value="F:ATP binding"/>
    <property type="evidence" value="ECO:0007669"/>
    <property type="project" value="UniProtKB-KW"/>
</dbReference>
<dbReference type="GO" id="GO:0006355">
    <property type="term" value="P:regulation of DNA-templated transcription"/>
    <property type="evidence" value="ECO:0007669"/>
    <property type="project" value="InterPro"/>
</dbReference>
<dbReference type="Gene3D" id="3.40.50.300">
    <property type="entry name" value="P-loop containing nucleotide triphosphate hydrolases"/>
    <property type="match status" value="1"/>
</dbReference>
<dbReference type="GO" id="GO:0005737">
    <property type="term" value="C:cytoplasm"/>
    <property type="evidence" value="ECO:0007669"/>
    <property type="project" value="TreeGrafter"/>
</dbReference>
<dbReference type="GO" id="GO:0003677">
    <property type="term" value="F:DNA binding"/>
    <property type="evidence" value="ECO:0007669"/>
    <property type="project" value="InterPro"/>
</dbReference>
<dbReference type="CDD" id="cd06170">
    <property type="entry name" value="LuxR_C_like"/>
    <property type="match status" value="1"/>
</dbReference>
<evidence type="ECO:0000256" key="1">
    <source>
        <dbReference type="ARBA" id="ARBA00022741"/>
    </source>
</evidence>
<dbReference type="InterPro" id="IPR000792">
    <property type="entry name" value="Tscrpt_reg_LuxR_C"/>
</dbReference>
<name>A0A1H9XYK0_9PSEU</name>
<dbReference type="Proteomes" id="UP000199028">
    <property type="component" value="Unassembled WGS sequence"/>
</dbReference>
<dbReference type="AlphaFoldDB" id="A0A1H9XYK0"/>
<reference evidence="5" key="1">
    <citation type="submission" date="2016-10" db="EMBL/GenBank/DDBJ databases">
        <authorList>
            <person name="Varghese N."/>
            <person name="Submissions S."/>
        </authorList>
    </citation>
    <scope>NUCLEOTIDE SEQUENCE [LARGE SCALE GENOMIC DNA]</scope>
    <source>
        <strain evidence="5">CGMCC 4.578</strain>
    </source>
</reference>
<dbReference type="PROSITE" id="PS50043">
    <property type="entry name" value="HTH_LUXR_2"/>
    <property type="match status" value="1"/>
</dbReference>
<evidence type="ECO:0000313" key="4">
    <source>
        <dbReference type="EMBL" id="SES50753.1"/>
    </source>
</evidence>
<dbReference type="OrthoDB" id="3197423at2"/>
<dbReference type="Gene3D" id="1.10.10.10">
    <property type="entry name" value="Winged helix-like DNA-binding domain superfamily/Winged helix DNA-binding domain"/>
    <property type="match status" value="1"/>
</dbReference>
<accession>A0A1H9XYK0</accession>
<dbReference type="InterPro" id="IPR036388">
    <property type="entry name" value="WH-like_DNA-bd_sf"/>
</dbReference>
<dbReference type="Pfam" id="PF13191">
    <property type="entry name" value="AAA_16"/>
    <property type="match status" value="1"/>
</dbReference>
<keyword evidence="1" id="KW-0547">Nucleotide-binding</keyword>
<sequence>MCAAGGTFGTLRVVWPFVGRVRELEDVMSALTSGNGAALVGPAGVGKTRLTDEVVARLERSGLAVRRCCATVATSAIPFGAMAAMLPADLRTANPLGRAVEHLLSEQPPLVIVVDDAHLLDDASIALLHHVIRHGHARVLVTSRPGERMELWQEGLLRRCPLGDLSRAESDLLLERALGDPVDTRSASLLWSASAGNPLYLRELVVFGRAVGALRADDGIWSWHGPIELGGRLAELVQSNLGRLEPSHRHALELLAYSEPVELDLLAALVCEEALDDLETRGLIRVVPSGRRTVVRLGDPLYGSLLRATCPTLRARAHQRALATALEATGARRREDLMRIATWRLDGGSPTSVTLLAEAAEQAWAAQDVTLAERLCRAAVEAGGLSRVGHVFGQVLMHGHEPSQAEATLADVMAGPLSAEDLSHLAATRAMNLHFGLGDADTAAATLDAADTPGLPADVHDWLQVVRVILDAQHHHVATVLERSYRPVAPHLSVHMRRTRALCLLHAGRYREVAREITAYEALEDPAGPDDGALRMHCFALAFAGRLAEAEALALTMYDRPFDDLAFTGATSLYSVLSFCARMRGNGTQALRMAREGSPKSRTGPLIFDAIALANLAVAAAISGDTTLAQQSLARAEKARRPAWRLTGTTVSVTRSWVLASTGDIRAAADTAMAAANECAELGAHGSEAMALHDAARYGVDTSTRLTALTTTMDDPMTRAYASHATALAHAAPTALETTATDFQRIGATLYAAEALAAATRLHRTQGNARAASQASARQALLMRDFDGVHTPVLHAGDLTHLTRRQTEVAHLATSGLTNQQIAGRLHTSKRTVDNHLHAIYGVLGVTGRDELRAVLGPSRTS</sequence>
<dbReference type="InterPro" id="IPR027417">
    <property type="entry name" value="P-loop_NTPase"/>
</dbReference>
<keyword evidence="5" id="KW-1185">Reference proteome</keyword>
<evidence type="ECO:0000259" key="3">
    <source>
        <dbReference type="PROSITE" id="PS50043"/>
    </source>
</evidence>
<dbReference type="PANTHER" id="PTHR16305">
    <property type="entry name" value="TESTICULAR SOLUBLE ADENYLYL CYCLASE"/>
    <property type="match status" value="1"/>
</dbReference>
<dbReference type="SUPFAM" id="SSF52540">
    <property type="entry name" value="P-loop containing nucleoside triphosphate hydrolases"/>
    <property type="match status" value="1"/>
</dbReference>
<dbReference type="PANTHER" id="PTHR16305:SF28">
    <property type="entry name" value="GUANYLATE CYCLASE DOMAIN-CONTAINING PROTEIN"/>
    <property type="match status" value="1"/>
</dbReference>